<evidence type="ECO:0000256" key="4">
    <source>
        <dbReference type="ARBA" id="ARBA00023015"/>
    </source>
</evidence>
<dbReference type="GO" id="GO:0006351">
    <property type="term" value="P:DNA-templated transcription"/>
    <property type="evidence" value="ECO:0007669"/>
    <property type="project" value="InterPro"/>
</dbReference>
<feature type="compositionally biased region" description="Polar residues" evidence="7">
    <location>
        <begin position="491"/>
        <end position="502"/>
    </location>
</feature>
<keyword evidence="9" id="KW-0808">Transferase</keyword>
<dbReference type="SMART" id="SM00906">
    <property type="entry name" value="Fungal_trans"/>
    <property type="match status" value="1"/>
</dbReference>
<dbReference type="CDD" id="cd00610">
    <property type="entry name" value="OAT_like"/>
    <property type="match status" value="1"/>
</dbReference>
<evidence type="ECO:0000313" key="9">
    <source>
        <dbReference type="EMBL" id="KAE8386053.1"/>
    </source>
</evidence>
<feature type="domain" description="Xylanolytic transcriptional activator regulatory" evidence="8">
    <location>
        <begin position="662"/>
        <end position="738"/>
    </location>
</feature>
<feature type="region of interest" description="Disordered" evidence="7">
    <location>
        <begin position="481"/>
        <end position="545"/>
    </location>
</feature>
<dbReference type="InterPro" id="IPR005814">
    <property type="entry name" value="Aminotrans_3"/>
</dbReference>
<dbReference type="InterPro" id="IPR015422">
    <property type="entry name" value="PyrdxlP-dep_Trfase_small"/>
</dbReference>
<evidence type="ECO:0000256" key="6">
    <source>
        <dbReference type="ARBA" id="ARBA00023242"/>
    </source>
</evidence>
<keyword evidence="5" id="KW-0804">Transcription</keyword>
<dbReference type="Gene3D" id="3.40.640.10">
    <property type="entry name" value="Type I PLP-dependent aspartate aminotransferase-like (Major domain)"/>
    <property type="match status" value="1"/>
</dbReference>
<protein>
    <submittedName>
        <fullName evidence="9">Pyridoxal phosphate-dependent transferase</fullName>
    </submittedName>
</protein>
<dbReference type="Pfam" id="PF04082">
    <property type="entry name" value="Fungal_trans"/>
    <property type="match status" value="1"/>
</dbReference>
<dbReference type="Proteomes" id="UP000326877">
    <property type="component" value="Unassembled WGS sequence"/>
</dbReference>
<evidence type="ECO:0000259" key="8">
    <source>
        <dbReference type="SMART" id="SM00906"/>
    </source>
</evidence>
<feature type="compositionally biased region" description="Polar residues" evidence="7">
    <location>
        <begin position="522"/>
        <end position="540"/>
    </location>
</feature>
<evidence type="ECO:0000256" key="5">
    <source>
        <dbReference type="ARBA" id="ARBA00023163"/>
    </source>
</evidence>
<name>A0A5N7BWN1_PETAA</name>
<dbReference type="InterPro" id="IPR015421">
    <property type="entry name" value="PyrdxlP-dep_Trfase_major"/>
</dbReference>
<accession>A0A5N7BWN1</accession>
<dbReference type="GO" id="GO:0030170">
    <property type="term" value="F:pyridoxal phosphate binding"/>
    <property type="evidence" value="ECO:0007669"/>
    <property type="project" value="InterPro"/>
</dbReference>
<dbReference type="PANTHER" id="PTHR43094">
    <property type="entry name" value="AMINOTRANSFERASE"/>
    <property type="match status" value="1"/>
</dbReference>
<keyword evidence="4" id="KW-0805">Transcription regulation</keyword>
<dbReference type="FunFam" id="3.40.640.10:FF:000004">
    <property type="entry name" value="Acetylornithine aminotransferase"/>
    <property type="match status" value="1"/>
</dbReference>
<dbReference type="PANTHER" id="PTHR43094:SF1">
    <property type="entry name" value="AMINOTRANSFERASE CLASS-III"/>
    <property type="match status" value="1"/>
</dbReference>
<dbReference type="SUPFAM" id="SSF53383">
    <property type="entry name" value="PLP-dependent transferases"/>
    <property type="match status" value="1"/>
</dbReference>
<dbReference type="InterPro" id="IPR015424">
    <property type="entry name" value="PyrdxlP-dep_Trfase"/>
</dbReference>
<keyword evidence="3" id="KW-0663">Pyridoxal phosphate</keyword>
<dbReference type="GO" id="GO:0008483">
    <property type="term" value="F:transaminase activity"/>
    <property type="evidence" value="ECO:0007669"/>
    <property type="project" value="InterPro"/>
</dbReference>
<dbReference type="Gene3D" id="3.90.1150.10">
    <property type="entry name" value="Aspartate Aminotransferase, domain 1"/>
    <property type="match status" value="1"/>
</dbReference>
<organism evidence="9">
    <name type="scientific">Petromyces alliaceus</name>
    <name type="common">Aspergillus alliaceus</name>
    <dbReference type="NCBI Taxonomy" id="209559"/>
    <lineage>
        <taxon>Eukaryota</taxon>
        <taxon>Fungi</taxon>
        <taxon>Dikarya</taxon>
        <taxon>Ascomycota</taxon>
        <taxon>Pezizomycotina</taxon>
        <taxon>Eurotiomycetes</taxon>
        <taxon>Eurotiomycetidae</taxon>
        <taxon>Eurotiales</taxon>
        <taxon>Aspergillaceae</taxon>
        <taxon>Aspergillus</taxon>
        <taxon>Aspergillus subgen. Circumdati</taxon>
    </lineage>
</organism>
<keyword evidence="6" id="KW-0539">Nucleus</keyword>
<dbReference type="NCBIfam" id="NF005685">
    <property type="entry name" value="PRK07483.1"/>
    <property type="match status" value="1"/>
</dbReference>
<dbReference type="Pfam" id="PF00202">
    <property type="entry name" value="Aminotran_3"/>
    <property type="match status" value="1"/>
</dbReference>
<proteinExistence type="inferred from homology"/>
<dbReference type="AlphaFoldDB" id="A0A5N7BWN1"/>
<dbReference type="GO" id="GO:0003677">
    <property type="term" value="F:DNA binding"/>
    <property type="evidence" value="ECO:0007669"/>
    <property type="project" value="InterPro"/>
</dbReference>
<dbReference type="InterPro" id="IPR007219">
    <property type="entry name" value="XnlR_reg_dom"/>
</dbReference>
<dbReference type="EMBL" id="ML735319">
    <property type="protein sequence ID" value="KAE8386053.1"/>
    <property type="molecule type" value="Genomic_DNA"/>
</dbReference>
<gene>
    <name evidence="9" type="ORF">BDV23DRAFT_187616</name>
</gene>
<reference evidence="9" key="1">
    <citation type="submission" date="2019-04" db="EMBL/GenBank/DDBJ databases">
        <title>Friends and foes A comparative genomics studyof 23 Aspergillus species from section Flavi.</title>
        <authorList>
            <consortium name="DOE Joint Genome Institute"/>
            <person name="Kjaerbolling I."/>
            <person name="Vesth T."/>
            <person name="Frisvad J.C."/>
            <person name="Nybo J.L."/>
            <person name="Theobald S."/>
            <person name="Kildgaard S."/>
            <person name="Isbrandt T."/>
            <person name="Kuo A."/>
            <person name="Sato A."/>
            <person name="Lyhne E.K."/>
            <person name="Kogle M.E."/>
            <person name="Wiebenga A."/>
            <person name="Kun R.S."/>
            <person name="Lubbers R.J."/>
            <person name="Makela M.R."/>
            <person name="Barry K."/>
            <person name="Chovatia M."/>
            <person name="Clum A."/>
            <person name="Daum C."/>
            <person name="Haridas S."/>
            <person name="He G."/>
            <person name="LaButti K."/>
            <person name="Lipzen A."/>
            <person name="Mondo S."/>
            <person name="Riley R."/>
            <person name="Salamov A."/>
            <person name="Simmons B.A."/>
            <person name="Magnuson J.K."/>
            <person name="Henrissat B."/>
            <person name="Mortensen U.H."/>
            <person name="Larsen T.O."/>
            <person name="Devries R.P."/>
            <person name="Grigoriev I.V."/>
            <person name="Machida M."/>
            <person name="Baker S.E."/>
            <person name="Andersen M.R."/>
        </authorList>
    </citation>
    <scope>NUCLEOTIDE SEQUENCE [LARGE SCALE GENOMIC DNA]</scope>
    <source>
        <strain evidence="9">IBT 14317</strain>
    </source>
</reference>
<dbReference type="OrthoDB" id="4356994at2759"/>
<dbReference type="GO" id="GO:0005829">
    <property type="term" value="C:cytosol"/>
    <property type="evidence" value="ECO:0007669"/>
    <property type="project" value="TreeGrafter"/>
</dbReference>
<feature type="compositionally biased region" description="Basic and acidic residues" evidence="7">
    <location>
        <begin position="503"/>
        <end position="521"/>
    </location>
</feature>
<comment type="cofactor">
    <cofactor evidence="1">
        <name>pyridoxal 5'-phosphate</name>
        <dbReference type="ChEBI" id="CHEBI:597326"/>
    </cofactor>
</comment>
<evidence type="ECO:0000256" key="3">
    <source>
        <dbReference type="ARBA" id="ARBA00022898"/>
    </source>
</evidence>
<evidence type="ECO:0000256" key="7">
    <source>
        <dbReference type="SAM" id="MobiDB-lite"/>
    </source>
</evidence>
<dbReference type="CDD" id="cd12148">
    <property type="entry name" value="fungal_TF_MHR"/>
    <property type="match status" value="1"/>
</dbReference>
<evidence type="ECO:0000256" key="2">
    <source>
        <dbReference type="ARBA" id="ARBA00008954"/>
    </source>
</evidence>
<comment type="similarity">
    <text evidence="2">Belongs to the class-III pyridoxal-phosphate-dependent aminotransferase family.</text>
</comment>
<sequence>MPSHFVTGSGIDMQMSSAGQTCWTKHLQPSLLHRSLREKPLLARSASGHKIILEDGSEILDACGGAAVAIIGHGNQEVISAIAEQAQSISYVHTGTYTTSAAEQLADLLVGHKPYGLSKAFFVGSGSEAVDGAMKLARQYFYERGEVQRKHFISRRQGYHGNTFGSMSISSNLSRLEPYRDILLPYVSHVSPCYQYQYQTRDETTDGYVARLAMELDAEFQRVGSDSVIAFVAETVVGATSGCVPPVPGYLAAMQAVCKKHGALLVLDEIMCGMGRTGTLFAWEQEKNAAGEPVVPDIMTIGKGLGGGYVPISGLLIHEKVVTVLEEGSGSFNHGHTFQAHPISCAAALAVQKVVQRQKLVEHCARMGNVLGGYLWGYLGNEDYVGDIRGRGLFYAVEFVQDKIEKKSFDPKVQFGLVVQKQAHKLGVALYPGMGTVDGSKGDHILIAPPFTVQEKEIREIVLAVTKAECVLSTPVLRRKERNAPYPPPTSKTRTYHISETSAPDRTDKVHADQQDRRPQKDGSTSDAVDGVTTSGEMQSQVAPQQVAAPLSPEYALFNVNSELVTHASRIFVKQFPEFGFVHKPTFFEHGLQDEIPSIKLCAILALCSRYLPELSNIFGHFANVVRENIMSYMAQYPGIDAAHALILLSLYEWGEGNGFQAWIYTGMATRLAQGIHSQMKASAKDASSLNFTKQEIVIRTAWACFVLDCILRCGRYGPQGTEIETPDIPLPMNEDDFEFGTETAPSSHFLRQLGSGGSSLLIGNDKERWGSQQMLSLIIEGFGIFSTLSTWICRGGRRYPSSQAMEPPWKDTSLWNRSMVMVKAWRATHSARLVYARTAGQLQAHMLHSQVERFTVLNLLYYVSILFLHREYIPFFPHRVSCPCGPIDPPFLEEPPPPDWWHLSSRELFEAASTLVQLMQDLEIRNVQFQTPFSAFCIFSAAAALVYADTWPYMAPGLENAKEKYQWSFDWLQSASEKWKVAKRWHEMLSELAGIFTRLKTEGQNFPHLGREEFQDLHDSMHRLAEPESTTVNALATLSQGDGIVGSHTQPYLGTLNGGEDPVSHVPHARDAVRLHAEHSSTSERHETELTAFEDQPGHTDNDIGVDPGFLLAMLSDPSGDWSHVV</sequence>
<dbReference type="GO" id="GO:0008270">
    <property type="term" value="F:zinc ion binding"/>
    <property type="evidence" value="ECO:0007669"/>
    <property type="project" value="InterPro"/>
</dbReference>
<evidence type="ECO:0000256" key="1">
    <source>
        <dbReference type="ARBA" id="ARBA00001933"/>
    </source>
</evidence>